<evidence type="ECO:0008006" key="4">
    <source>
        <dbReference type="Google" id="ProtNLM"/>
    </source>
</evidence>
<dbReference type="PANTHER" id="PTHR31642:SF310">
    <property type="entry name" value="FATTY ALCOHOL:CAFFEOYL-COA ACYLTRANSFERASE"/>
    <property type="match status" value="1"/>
</dbReference>
<dbReference type="Pfam" id="PF02458">
    <property type="entry name" value="Transferase"/>
    <property type="match status" value="2"/>
</dbReference>
<dbReference type="InterPro" id="IPR023213">
    <property type="entry name" value="CAT-like_dom_sf"/>
</dbReference>
<dbReference type="AlphaFoldDB" id="A0A2G5B756"/>
<evidence type="ECO:0000313" key="2">
    <source>
        <dbReference type="EMBL" id="PIA14839.1"/>
    </source>
</evidence>
<evidence type="ECO:0000313" key="3">
    <source>
        <dbReference type="Proteomes" id="UP000242474"/>
    </source>
</evidence>
<dbReference type="InterPro" id="IPR050317">
    <property type="entry name" value="Plant_Fungal_Acyltransferase"/>
</dbReference>
<dbReference type="OrthoDB" id="1862401at2759"/>
<sequence length="498" mass="55826">MLTTSEAKFLQKSVKSESVELSSLDMIISITTMPLFFHYRNTDGNADFMSSDILRSSFIAVLQEYPLMLGHLCQKEMGHCYINIDNNNLNTPVYKEAQSSMHFDELQKAHFDPEHLQPSPDKASFFLAGSLLTGAIKLVNVYINRFKDNSGVTIFISVAHALIDFHGLVMFMNRWAEIYRQIQNGVSLDNITKKLANYDRSIISKLIPPPENPPADSLKKMQLDGGLLSKWLAWLSPAWRGSLFDFSIGFAGTTSCCFHISRSSLDELHKLICDNSTAGQRISDNDVLVAVYNIVYAQSIAAEENEKINSGILGRLSNYLLRTLSGYSDTFVYTFPVSLRPRIKNQSLDDYTGNAFTSAIVFNPVELLNMPATPQVIAQVAANTRKAVDSVDENYISHTVTGMTPPTDIYMRPFVYNVLVPGLLSSTNLTRFNMYSVDFGWGIPEWVGPHKSLMPKVAAFLPSHPSVGGYYMHIADSPSTLKHIQQNTLWCKYVERSY</sequence>
<proteinExistence type="predicted"/>
<dbReference type="EMBL" id="KZ303512">
    <property type="protein sequence ID" value="PIA14839.1"/>
    <property type="molecule type" value="Genomic_DNA"/>
</dbReference>
<accession>A0A2G5B756</accession>
<dbReference type="Proteomes" id="UP000242474">
    <property type="component" value="Unassembled WGS sequence"/>
</dbReference>
<dbReference type="PANTHER" id="PTHR31642">
    <property type="entry name" value="TRICHOTHECENE 3-O-ACETYLTRANSFERASE"/>
    <property type="match status" value="1"/>
</dbReference>
<dbReference type="STRING" id="763665.A0A2G5B756"/>
<evidence type="ECO:0000256" key="1">
    <source>
        <dbReference type="ARBA" id="ARBA00022679"/>
    </source>
</evidence>
<dbReference type="Gene3D" id="3.30.559.10">
    <property type="entry name" value="Chloramphenicol acetyltransferase-like domain"/>
    <property type="match status" value="2"/>
</dbReference>
<organism evidence="2 3">
    <name type="scientific">Coemansia reversa (strain ATCC 12441 / NRRL 1564)</name>
    <dbReference type="NCBI Taxonomy" id="763665"/>
    <lineage>
        <taxon>Eukaryota</taxon>
        <taxon>Fungi</taxon>
        <taxon>Fungi incertae sedis</taxon>
        <taxon>Zoopagomycota</taxon>
        <taxon>Kickxellomycotina</taxon>
        <taxon>Kickxellomycetes</taxon>
        <taxon>Kickxellales</taxon>
        <taxon>Kickxellaceae</taxon>
        <taxon>Coemansia</taxon>
    </lineage>
</organism>
<dbReference type="GO" id="GO:0044550">
    <property type="term" value="P:secondary metabolite biosynthetic process"/>
    <property type="evidence" value="ECO:0007669"/>
    <property type="project" value="TreeGrafter"/>
</dbReference>
<name>A0A2G5B756_COERN</name>
<keyword evidence="1" id="KW-0808">Transferase</keyword>
<dbReference type="GO" id="GO:0016747">
    <property type="term" value="F:acyltransferase activity, transferring groups other than amino-acyl groups"/>
    <property type="evidence" value="ECO:0007669"/>
    <property type="project" value="TreeGrafter"/>
</dbReference>
<reference evidence="2 3" key="1">
    <citation type="journal article" date="2015" name="Genome Biol. Evol.">
        <title>Phylogenomic analyses indicate that early fungi evolved digesting cell walls of algal ancestors of land plants.</title>
        <authorList>
            <person name="Chang Y."/>
            <person name="Wang S."/>
            <person name="Sekimoto S."/>
            <person name="Aerts A.L."/>
            <person name="Choi C."/>
            <person name="Clum A."/>
            <person name="LaButti K.M."/>
            <person name="Lindquist E.A."/>
            <person name="Yee Ngan C."/>
            <person name="Ohm R.A."/>
            <person name="Salamov A.A."/>
            <person name="Grigoriev I.V."/>
            <person name="Spatafora J.W."/>
            <person name="Berbee M.L."/>
        </authorList>
    </citation>
    <scope>NUCLEOTIDE SEQUENCE [LARGE SCALE GENOMIC DNA]</scope>
    <source>
        <strain evidence="2 3">NRRL 1564</strain>
    </source>
</reference>
<keyword evidence="3" id="KW-1185">Reference proteome</keyword>
<protein>
    <recommendedName>
        <fullName evidence="4">Transferase-domain-containing protein</fullName>
    </recommendedName>
</protein>
<gene>
    <name evidence="2" type="ORF">COEREDRAFT_88363</name>
</gene>